<sequence>MPVPPLVWDDAPVSASLYETHVTVRCPGPTESRRLRRWAAAAGLKLTHIVLARGRMREQPMLTLSGSRTYAEESARARGVVARLVADGFHPVRVKIESTPWAPEVPREPCGGGQYFEHHLKLLLDADADLTSLAARVVPYGAHLSWNARRVAGGGRHERFVTQRCHGVDAEGARRALEELLTELRVFDVLDAEREFVLHDSDLSVDDGWIEETVGVRGVRG</sequence>
<dbReference type="RefSeq" id="WP_334580024.1">
    <property type="nucleotide sequence ID" value="NZ_JBEZVE010000019.1"/>
</dbReference>
<organism evidence="1 2">
    <name type="scientific">Streptomyces sp. 900129855</name>
    <dbReference type="NCBI Taxonomy" id="3155129"/>
    <lineage>
        <taxon>Bacteria</taxon>
        <taxon>Bacillati</taxon>
        <taxon>Actinomycetota</taxon>
        <taxon>Actinomycetes</taxon>
        <taxon>Kitasatosporales</taxon>
        <taxon>Streptomycetaceae</taxon>
        <taxon>Streptomyces</taxon>
    </lineage>
</organism>
<dbReference type="Proteomes" id="UP001550739">
    <property type="component" value="Unassembled WGS sequence"/>
</dbReference>
<proteinExistence type="predicted"/>
<gene>
    <name evidence="1" type="ORF">AB0E89_32465</name>
</gene>
<accession>A0ABV2ZRJ9</accession>
<evidence type="ECO:0000313" key="2">
    <source>
        <dbReference type="Proteomes" id="UP001550739"/>
    </source>
</evidence>
<dbReference type="EMBL" id="JBEZVE010000019">
    <property type="protein sequence ID" value="MEU3785199.1"/>
    <property type="molecule type" value="Genomic_DNA"/>
</dbReference>
<reference evidence="1 2" key="1">
    <citation type="submission" date="2024-06" db="EMBL/GenBank/DDBJ databases">
        <title>The Natural Products Discovery Center: Release of the First 8490 Sequenced Strains for Exploring Actinobacteria Biosynthetic Diversity.</title>
        <authorList>
            <person name="Kalkreuter E."/>
            <person name="Kautsar S.A."/>
            <person name="Yang D."/>
            <person name="Bader C.D."/>
            <person name="Teijaro C.N."/>
            <person name="Fluegel L."/>
            <person name="Davis C.M."/>
            <person name="Simpson J.R."/>
            <person name="Lauterbach L."/>
            <person name="Steele A.D."/>
            <person name="Gui C."/>
            <person name="Meng S."/>
            <person name="Li G."/>
            <person name="Viehrig K."/>
            <person name="Ye F."/>
            <person name="Su P."/>
            <person name="Kiefer A.F."/>
            <person name="Nichols A."/>
            <person name="Cepeda A.J."/>
            <person name="Yan W."/>
            <person name="Fan B."/>
            <person name="Jiang Y."/>
            <person name="Adhikari A."/>
            <person name="Zheng C.-J."/>
            <person name="Schuster L."/>
            <person name="Cowan T.M."/>
            <person name="Smanski M.J."/>
            <person name="Chevrette M.G."/>
            <person name="De Carvalho L.P.S."/>
            <person name="Shen B."/>
        </authorList>
    </citation>
    <scope>NUCLEOTIDE SEQUENCE [LARGE SCALE GENOMIC DNA]</scope>
    <source>
        <strain evidence="1 2">NPDC033843</strain>
    </source>
</reference>
<comment type="caution">
    <text evidence="1">The sequence shown here is derived from an EMBL/GenBank/DDBJ whole genome shotgun (WGS) entry which is preliminary data.</text>
</comment>
<evidence type="ECO:0008006" key="3">
    <source>
        <dbReference type="Google" id="ProtNLM"/>
    </source>
</evidence>
<evidence type="ECO:0000313" key="1">
    <source>
        <dbReference type="EMBL" id="MEU3785199.1"/>
    </source>
</evidence>
<protein>
    <recommendedName>
        <fullName evidence="3">Ankyrin</fullName>
    </recommendedName>
</protein>
<keyword evidence="2" id="KW-1185">Reference proteome</keyword>
<name>A0ABV2ZRJ9_9ACTN</name>